<accession>A0A976R8F1</accession>
<feature type="domain" description="Replication-associated protein ORF2/G2P" evidence="1">
    <location>
        <begin position="49"/>
        <end position="164"/>
    </location>
</feature>
<dbReference type="InterPro" id="IPR056906">
    <property type="entry name" value="ORF2/G2P_dom"/>
</dbReference>
<sequence>MRCSYPQRRKIDGEYIYHSCGNCRACRKNKAREWGFRAYAESTYYKDSIFLSLTYDDEHLPIGSKGYPTLRKSDLQTFWKDFRYYVGKCRYLASGEYGEHTHRPHYHSIVFGVSLDNPVFTDAFYSPRKKAWIARCKAWPYGEVCIGNVSIGSCMYCAKYTVKRKTGKLAKVYYDDYGIEPEFATMSRRPGLGYQYVMDNYERFKRDNFIRFRGHKISLPRYFVSKLYEDEKEYQAYKHEKEYFAYLNERKFWQEHKTDLPKFLYMKRYLEQQEINLEKQENMKGY</sequence>
<proteinExistence type="predicted"/>
<protein>
    <submittedName>
        <fullName evidence="2">Replication initiator protein</fullName>
    </submittedName>
</protein>
<reference evidence="2" key="1">
    <citation type="submission" date="2022-02" db="EMBL/GenBank/DDBJ databases">
        <title>Towards deciphering the DNA virus diversity associated with rodent species in the families Cricetidae and Heteromyidae.</title>
        <authorList>
            <person name="Lund M."/>
            <person name="Larsen B.B."/>
            <person name="Gryseels S."/>
            <person name="Kraberger S."/>
            <person name="Rowsey D.M."/>
            <person name="Steger L."/>
            <person name="Yule K.M."/>
            <person name="Upham N.S."/>
            <person name="Worobey M."/>
            <person name="Van Doorslaer K."/>
            <person name="Varsani A."/>
        </authorList>
    </citation>
    <scope>NUCLEOTIDE SEQUENCE</scope>
    <source>
        <strain evidence="2">UA08Rod_6997</strain>
    </source>
</reference>
<dbReference type="Pfam" id="PF23343">
    <property type="entry name" value="REP_ORF2-G2P"/>
    <property type="match status" value="1"/>
</dbReference>
<evidence type="ECO:0000259" key="1">
    <source>
        <dbReference type="Pfam" id="PF23343"/>
    </source>
</evidence>
<evidence type="ECO:0000313" key="2">
    <source>
        <dbReference type="EMBL" id="UPW40783.1"/>
    </source>
</evidence>
<dbReference type="EMBL" id="OM869496">
    <property type="protein sequence ID" value="UPW40783.1"/>
    <property type="molecule type" value="Genomic_DNA"/>
</dbReference>
<name>A0A976R8F1_9VIRU</name>
<organism evidence="2">
    <name type="scientific">Sigmofec virus UA08Rod_6997</name>
    <dbReference type="NCBI Taxonomy" id="2929243"/>
    <lineage>
        <taxon>Viruses</taxon>
        <taxon>Monodnaviria</taxon>
        <taxon>Sangervirae</taxon>
        <taxon>Phixviricota</taxon>
        <taxon>Malgrandaviricetes</taxon>
        <taxon>Petitvirales</taxon>
        <taxon>Microviridae</taxon>
    </lineage>
</organism>